<keyword evidence="1 4" id="KW-0378">Hydrolase</keyword>
<dbReference type="InterPro" id="IPR011042">
    <property type="entry name" value="6-blade_b-propeller_TolB-like"/>
</dbReference>
<evidence type="ECO:0000256" key="2">
    <source>
        <dbReference type="ARBA" id="ARBA00022825"/>
    </source>
</evidence>
<feature type="domain" description="Peptidase S9 prolyl oligopeptidase catalytic" evidence="3">
    <location>
        <begin position="499"/>
        <end position="709"/>
    </location>
</feature>
<dbReference type="Pfam" id="PF07676">
    <property type="entry name" value="PD40"/>
    <property type="match status" value="3"/>
</dbReference>
<dbReference type="InterPro" id="IPR001375">
    <property type="entry name" value="Peptidase_S9_cat"/>
</dbReference>
<keyword evidence="2" id="KW-0645">Protease</keyword>
<dbReference type="EMBL" id="CP141614">
    <property type="protein sequence ID" value="WRP14746.1"/>
    <property type="molecule type" value="Genomic_DNA"/>
</dbReference>
<reference evidence="5" key="1">
    <citation type="submission" date="2023-12" db="EMBL/GenBank/DDBJ databases">
        <title>Novel isolates from deep terrestrial aquifers shed light on the physiology and ecology of the class Limnochordia.</title>
        <authorList>
            <person name="Karnachuk O.V."/>
            <person name="Lukina A.P."/>
            <person name="Avakyan M.R."/>
            <person name="Kadnikov V."/>
            <person name="Begmatov S."/>
            <person name="Beletsky A.V."/>
            <person name="Mardanov A.V."/>
            <person name="Ravin N.V."/>
        </authorList>
    </citation>
    <scope>NUCLEOTIDE SEQUENCE [LARGE SCALE GENOMIC DNA]</scope>
    <source>
        <strain evidence="5">LN</strain>
    </source>
</reference>
<dbReference type="RefSeq" id="WP_324669120.1">
    <property type="nucleotide sequence ID" value="NZ_CP141614.1"/>
</dbReference>
<dbReference type="InterPro" id="IPR029058">
    <property type="entry name" value="AB_hydrolase_fold"/>
</dbReference>
<evidence type="ECO:0000313" key="5">
    <source>
        <dbReference type="Proteomes" id="UP001333102"/>
    </source>
</evidence>
<keyword evidence="2" id="KW-0720">Serine protease</keyword>
<sequence length="710" mass="78849">MVTSPQTPPRRLLTSRDLLAMRFAGDVQISPDGRRVAWVERWIDPEQDTYRSRIMVAPLDGSSPPMAFTAGTAQDRAPRWSPDGRWLAFLSNRASAAGAGAMRADHAPGAAGAAPPFQLYVMPAFGGEARPLTQLKHGAGTPLWSPDSRRIAFIAPMDPARGIERLGDEDPTDKDPYFRHNRDVKVITRLHHKEDGTGFLDNRRWHLLLVAVEPEGNESPAVVALTSGAFDIHSADWAPDGRHLGVVTNPDPEADYQRWTDVYLVPTDVSSPVTPSVRLTASDLRITAVRFSPDGQRIAYTAHDLVDDFYSNHHLFVQEAGPGGQRVCLTRTDDLTVGNEVLHDVAGDAGRAFVWSGDASVIYATVSRRGAVDLFRLEASGDAPAARPLTEGPHVVHDFDVHGPTGRVALLLIDEVSPGDVWAGHLDGARVAHLRRLSATNDGWLKGVQLVRPERFEFRSDDGTPLEGWVMRPASFEPGRRYPAVLQIHGGPMAMYGYAFFFEFQLLAANGYAVFYTNPRGSQGYGQAFCAAIRGQWGDKDYRDVMALVDEVVRRFDFIDPDRLGVAGGSYGGFMTNWIIGHTDRFKAAVTMRSVTNEYSFFGTSDIGYLDLYDLRAAPWQRPEAYLGMSPIHFADRIRTPTLIIHSEQDLRCPIEQAEQLFVALKVRKVPTEFVRFAGESHGLSRNGKPWHRVFRLDRIVDWLDRYLKG</sequence>
<organism evidence="4 5">
    <name type="scientific">Geochorda subterranea</name>
    <dbReference type="NCBI Taxonomy" id="3109564"/>
    <lineage>
        <taxon>Bacteria</taxon>
        <taxon>Bacillati</taxon>
        <taxon>Bacillota</taxon>
        <taxon>Limnochordia</taxon>
        <taxon>Limnochordales</taxon>
        <taxon>Geochordaceae</taxon>
        <taxon>Geochorda</taxon>
    </lineage>
</organism>
<gene>
    <name evidence="4" type="ORF">VLY81_00820</name>
</gene>
<proteinExistence type="predicted"/>
<dbReference type="SUPFAM" id="SSF53474">
    <property type="entry name" value="alpha/beta-Hydrolases"/>
    <property type="match status" value="1"/>
</dbReference>
<dbReference type="PANTHER" id="PTHR42776:SF27">
    <property type="entry name" value="DIPEPTIDYL PEPTIDASE FAMILY MEMBER 6"/>
    <property type="match status" value="1"/>
</dbReference>
<dbReference type="Proteomes" id="UP001333102">
    <property type="component" value="Chromosome"/>
</dbReference>
<name>A0ABZ1BQN9_9FIRM</name>
<dbReference type="SUPFAM" id="SSF82171">
    <property type="entry name" value="DPP6 N-terminal domain-like"/>
    <property type="match status" value="1"/>
</dbReference>
<dbReference type="Pfam" id="PF00326">
    <property type="entry name" value="Peptidase_S9"/>
    <property type="match status" value="1"/>
</dbReference>
<dbReference type="Gene3D" id="2.120.10.30">
    <property type="entry name" value="TolB, C-terminal domain"/>
    <property type="match status" value="2"/>
</dbReference>
<evidence type="ECO:0000256" key="1">
    <source>
        <dbReference type="ARBA" id="ARBA00022801"/>
    </source>
</evidence>
<dbReference type="InterPro" id="IPR011659">
    <property type="entry name" value="WD40"/>
</dbReference>
<keyword evidence="5" id="KW-1185">Reference proteome</keyword>
<protein>
    <submittedName>
        <fullName evidence="4">S9 family peptidase</fullName>
        <ecNumber evidence="4">3.4.-.-</ecNumber>
    </submittedName>
</protein>
<accession>A0ABZ1BQN9</accession>
<dbReference type="EC" id="3.4.-.-" evidence="4"/>
<dbReference type="GO" id="GO:0016787">
    <property type="term" value="F:hydrolase activity"/>
    <property type="evidence" value="ECO:0007669"/>
    <property type="project" value="UniProtKB-KW"/>
</dbReference>
<evidence type="ECO:0000259" key="3">
    <source>
        <dbReference type="Pfam" id="PF00326"/>
    </source>
</evidence>
<evidence type="ECO:0000313" key="4">
    <source>
        <dbReference type="EMBL" id="WRP14746.1"/>
    </source>
</evidence>
<dbReference type="PANTHER" id="PTHR42776">
    <property type="entry name" value="SERINE PEPTIDASE S9 FAMILY MEMBER"/>
    <property type="match status" value="1"/>
</dbReference>
<dbReference type="Gene3D" id="3.40.50.1820">
    <property type="entry name" value="alpha/beta hydrolase"/>
    <property type="match status" value="1"/>
</dbReference>